<sequence>MQIKDGLEAHSMVAVETYRGYEDTVRACLDRIGAGSAMRRRRLIWIKPNLVNDSPFPVTSDPEMIRAVVEYVRENSRARIIIAEGCGDSGMETREVFESLGYDRLAAELGVELLDLNHEPLKRLSNPGLEFLPEIYLPKRIFSGMLISVPVLKRHSLAGVTLAMKNLMGLAPPKHYQQGGSWKKSYFHSRMQRSIFDLNCYRKPDLSIVDARVGLAQYHLGGAECSPPVNRILAGFDPVAVDAAGAKLLGLSWQDVGHIRMAHGVLGNAQW</sequence>
<dbReference type="EMBL" id="ACJN02000004">
    <property type="protein sequence ID" value="EFI32918.1"/>
    <property type="molecule type" value="Genomic_DNA"/>
</dbReference>
<proteinExistence type="predicted"/>
<evidence type="ECO:0000313" key="3">
    <source>
        <dbReference type="Proteomes" id="UP000005496"/>
    </source>
</evidence>
<feature type="domain" description="DUF362" evidence="1">
    <location>
        <begin position="44"/>
        <end position="247"/>
    </location>
</feature>
<dbReference type="Pfam" id="PF04015">
    <property type="entry name" value="DUF362"/>
    <property type="match status" value="1"/>
</dbReference>
<evidence type="ECO:0000313" key="2">
    <source>
        <dbReference type="EMBL" id="EFI32918.1"/>
    </source>
</evidence>
<protein>
    <recommendedName>
        <fullName evidence="1">DUF362 domain-containing protein</fullName>
    </recommendedName>
</protein>
<accession>D6SUD8</accession>
<gene>
    <name evidence="2" type="ORF">Dthio_PD0232</name>
</gene>
<organism evidence="2 3">
    <name type="scientific">Desulfonatronospira thiodismutans ASO3-1</name>
    <dbReference type="NCBI Taxonomy" id="555779"/>
    <lineage>
        <taxon>Bacteria</taxon>
        <taxon>Pseudomonadati</taxon>
        <taxon>Thermodesulfobacteriota</taxon>
        <taxon>Desulfovibrionia</taxon>
        <taxon>Desulfovibrionales</taxon>
        <taxon>Desulfonatronovibrionaceae</taxon>
        <taxon>Desulfonatronospira</taxon>
    </lineage>
</organism>
<name>D6SUD8_9BACT</name>
<comment type="caution">
    <text evidence="2">The sequence shown here is derived from an EMBL/GenBank/DDBJ whole genome shotgun (WGS) entry which is preliminary data.</text>
</comment>
<dbReference type="InterPro" id="IPR007160">
    <property type="entry name" value="DUF362"/>
</dbReference>
<keyword evidence="3" id="KW-1185">Reference proteome</keyword>
<reference evidence="2" key="1">
    <citation type="submission" date="2010-05" db="EMBL/GenBank/DDBJ databases">
        <title>The draft genome of Desulfonatronospira thiodismutans ASO3-1.</title>
        <authorList>
            <consortium name="US DOE Joint Genome Institute (JGI-PGF)"/>
            <person name="Lucas S."/>
            <person name="Copeland A."/>
            <person name="Lapidus A."/>
            <person name="Cheng J.-F."/>
            <person name="Bruce D."/>
            <person name="Goodwin L."/>
            <person name="Pitluck S."/>
            <person name="Chertkov O."/>
            <person name="Brettin T."/>
            <person name="Detter J.C."/>
            <person name="Han C."/>
            <person name="Land M.L."/>
            <person name="Hauser L."/>
            <person name="Kyrpides N."/>
            <person name="Mikhailova N."/>
            <person name="Muyzer G."/>
            <person name="Woyke T."/>
        </authorList>
    </citation>
    <scope>NUCLEOTIDE SEQUENCE [LARGE SCALE GENOMIC DNA]</scope>
    <source>
        <strain evidence="2">ASO3-1</strain>
    </source>
</reference>
<evidence type="ECO:0000259" key="1">
    <source>
        <dbReference type="Pfam" id="PF04015"/>
    </source>
</evidence>
<dbReference type="AlphaFoldDB" id="D6SUD8"/>
<dbReference type="eggNOG" id="COG2006">
    <property type="taxonomic scope" value="Bacteria"/>
</dbReference>
<dbReference type="Proteomes" id="UP000005496">
    <property type="component" value="Unassembled WGS sequence"/>
</dbReference>